<dbReference type="Gene3D" id="4.10.520.10">
    <property type="entry name" value="IHF-like DNA-binding proteins"/>
    <property type="match status" value="1"/>
</dbReference>
<dbReference type="EMBL" id="CP003221">
    <property type="protein sequence ID" value="EGJ50342.1"/>
    <property type="molecule type" value="Genomic_DNA"/>
</dbReference>
<comment type="similarity">
    <text evidence="1 4">Belongs to the bacterial histone-like protein family.</text>
</comment>
<dbReference type="GO" id="GO:0005829">
    <property type="term" value="C:cytosol"/>
    <property type="evidence" value="ECO:0007669"/>
    <property type="project" value="TreeGrafter"/>
</dbReference>
<keyword evidence="2" id="KW-0226">DNA condensation</keyword>
<dbReference type="Proteomes" id="UP000007844">
    <property type="component" value="Chromosome"/>
</dbReference>
<evidence type="ECO:0000256" key="3">
    <source>
        <dbReference type="ARBA" id="ARBA00023125"/>
    </source>
</evidence>
<evidence type="ECO:0000256" key="1">
    <source>
        <dbReference type="ARBA" id="ARBA00010529"/>
    </source>
</evidence>
<dbReference type="SMART" id="SM00411">
    <property type="entry name" value="BHL"/>
    <property type="match status" value="1"/>
</dbReference>
<reference evidence="5 6" key="1">
    <citation type="journal article" date="2011" name="J. Bacteriol.">
        <title>Genome sequence of the mercury-methylating and pleomorphic Desulfovibrio africanus Strain Walvis Bay.</title>
        <authorList>
            <person name="Brown S.D."/>
            <person name="Wall J.D."/>
            <person name="Kucken A.M."/>
            <person name="Gilmour C.C."/>
            <person name="Podar M."/>
            <person name="Brandt C.C."/>
            <person name="Teshima H."/>
            <person name="Detter J.C."/>
            <person name="Han C.S."/>
            <person name="Land M.L."/>
            <person name="Lucas S."/>
            <person name="Han J."/>
            <person name="Pennacchio L."/>
            <person name="Nolan M."/>
            <person name="Pitluck S."/>
            <person name="Woyke T."/>
            <person name="Goodwin L."/>
            <person name="Palumbo A.V."/>
            <person name="Elias D.A."/>
        </authorList>
    </citation>
    <scope>NUCLEOTIDE SEQUENCE [LARGE SCALE GENOMIC DNA]</scope>
    <source>
        <strain evidence="5 6">Walvis Bay</strain>
    </source>
</reference>
<dbReference type="SUPFAM" id="SSF47729">
    <property type="entry name" value="IHF-like DNA-binding proteins"/>
    <property type="match status" value="1"/>
</dbReference>
<proteinExistence type="inferred from homology"/>
<evidence type="ECO:0000313" key="5">
    <source>
        <dbReference type="EMBL" id="EGJ50342.1"/>
    </source>
</evidence>
<dbReference type="eggNOG" id="COG0776">
    <property type="taxonomic scope" value="Bacteria"/>
</dbReference>
<dbReference type="STRING" id="690850.Desaf_2013"/>
<dbReference type="GO" id="GO:0003677">
    <property type="term" value="F:DNA binding"/>
    <property type="evidence" value="ECO:0007669"/>
    <property type="project" value="UniProtKB-KW"/>
</dbReference>
<sequence length="95" mass="10478">MFTKTQFVESLRQALPDVFTTKVSAEKAFDVFCETLAQGIKSNEGVRLPNVGSFALSARASRTGRNPQTGQEITIPEKKVVKFTTSKTLKEDLNP</sequence>
<dbReference type="Pfam" id="PF00216">
    <property type="entry name" value="Bac_DNA_binding"/>
    <property type="match status" value="1"/>
</dbReference>
<dbReference type="KEGG" id="daf:Desaf_2013"/>
<name>F3Z3H0_DESAF</name>
<evidence type="ECO:0000256" key="2">
    <source>
        <dbReference type="ARBA" id="ARBA00023067"/>
    </source>
</evidence>
<protein>
    <submittedName>
        <fullName evidence="5">Histone family protein DNA-binding protein</fullName>
    </submittedName>
</protein>
<dbReference type="PANTHER" id="PTHR33175:SF3">
    <property type="entry name" value="DNA-BINDING PROTEIN HU-BETA"/>
    <property type="match status" value="1"/>
</dbReference>
<dbReference type="CDD" id="cd00591">
    <property type="entry name" value="HU_IHF"/>
    <property type="match status" value="1"/>
</dbReference>
<dbReference type="InterPro" id="IPR000119">
    <property type="entry name" value="Hist_DNA-bd"/>
</dbReference>
<dbReference type="RefSeq" id="WP_005984982.1">
    <property type="nucleotide sequence ID" value="NC_016629.1"/>
</dbReference>
<dbReference type="HOGENOM" id="CLU_105066_3_3_7"/>
<dbReference type="InterPro" id="IPR010992">
    <property type="entry name" value="IHF-like_DNA-bd_dom_sf"/>
</dbReference>
<accession>F3Z3H0</accession>
<organism evidence="5 6">
    <name type="scientific">Desulfocurvibacter africanus subsp. africanus str. Walvis Bay</name>
    <dbReference type="NCBI Taxonomy" id="690850"/>
    <lineage>
        <taxon>Bacteria</taxon>
        <taxon>Pseudomonadati</taxon>
        <taxon>Thermodesulfobacteriota</taxon>
        <taxon>Desulfovibrionia</taxon>
        <taxon>Desulfovibrionales</taxon>
        <taxon>Desulfovibrionaceae</taxon>
        <taxon>Desulfocurvibacter</taxon>
    </lineage>
</organism>
<gene>
    <name evidence="5" type="ORF">Desaf_2013</name>
</gene>
<keyword evidence="3 5" id="KW-0238">DNA-binding</keyword>
<keyword evidence="6" id="KW-1185">Reference proteome</keyword>
<dbReference type="AlphaFoldDB" id="F3Z3H0"/>
<evidence type="ECO:0000256" key="4">
    <source>
        <dbReference type="RuleBase" id="RU003939"/>
    </source>
</evidence>
<evidence type="ECO:0000313" key="6">
    <source>
        <dbReference type="Proteomes" id="UP000007844"/>
    </source>
</evidence>
<dbReference type="PANTHER" id="PTHR33175">
    <property type="entry name" value="DNA-BINDING PROTEIN HU"/>
    <property type="match status" value="1"/>
</dbReference>
<dbReference type="GO" id="GO:0030527">
    <property type="term" value="F:structural constituent of chromatin"/>
    <property type="evidence" value="ECO:0007669"/>
    <property type="project" value="InterPro"/>
</dbReference>
<dbReference type="GO" id="GO:0030261">
    <property type="term" value="P:chromosome condensation"/>
    <property type="evidence" value="ECO:0007669"/>
    <property type="project" value="UniProtKB-KW"/>
</dbReference>
<dbReference type="PRINTS" id="PR01727">
    <property type="entry name" value="DNABINDINGHU"/>
</dbReference>